<keyword evidence="3" id="KW-1185">Reference proteome</keyword>
<dbReference type="AlphaFoldDB" id="A0A183IQ62"/>
<evidence type="ECO:0000259" key="1">
    <source>
        <dbReference type="PROSITE" id="PS50878"/>
    </source>
</evidence>
<gene>
    <name evidence="2" type="ORF">SBAD_LOCUS5759</name>
</gene>
<dbReference type="PROSITE" id="PS50878">
    <property type="entry name" value="RT_POL"/>
    <property type="match status" value="1"/>
</dbReference>
<reference evidence="4" key="1">
    <citation type="submission" date="2016-06" db="UniProtKB">
        <authorList>
            <consortium name="WormBaseParasite"/>
        </authorList>
    </citation>
    <scope>IDENTIFICATION</scope>
</reference>
<dbReference type="EMBL" id="UZAM01009225">
    <property type="protein sequence ID" value="VDP08230.1"/>
    <property type="molecule type" value="Genomic_DNA"/>
</dbReference>
<dbReference type="Proteomes" id="UP000270296">
    <property type="component" value="Unassembled WGS sequence"/>
</dbReference>
<dbReference type="InterPro" id="IPR000477">
    <property type="entry name" value="RT_dom"/>
</dbReference>
<dbReference type="Pfam" id="PF00078">
    <property type="entry name" value="RVT_1"/>
    <property type="match status" value="1"/>
</dbReference>
<evidence type="ECO:0000313" key="4">
    <source>
        <dbReference type="WBParaSite" id="SBAD_0000598701-mRNA-1"/>
    </source>
</evidence>
<proteinExistence type="predicted"/>
<dbReference type="OrthoDB" id="425681at2759"/>
<dbReference type="PANTHER" id="PTHR47027:SF30">
    <property type="entry name" value="THAP-TYPE DOMAIN-CONTAINING PROTEIN"/>
    <property type="match status" value="1"/>
</dbReference>
<evidence type="ECO:0000313" key="2">
    <source>
        <dbReference type="EMBL" id="VDP08230.1"/>
    </source>
</evidence>
<evidence type="ECO:0000313" key="3">
    <source>
        <dbReference type="Proteomes" id="UP000270296"/>
    </source>
</evidence>
<dbReference type="PANTHER" id="PTHR47027">
    <property type="entry name" value="REVERSE TRANSCRIPTASE DOMAIN-CONTAINING PROTEIN"/>
    <property type="match status" value="1"/>
</dbReference>
<protein>
    <submittedName>
        <fullName evidence="4">Reverse transcriptase domain-containing protein</fullName>
    </submittedName>
</protein>
<name>A0A183IQ62_9BILA</name>
<feature type="domain" description="Reverse transcriptase" evidence="1">
    <location>
        <begin position="1"/>
        <end position="157"/>
    </location>
</feature>
<accession>A0A183IQ62</accession>
<organism evidence="4">
    <name type="scientific">Soboliphyme baturini</name>
    <dbReference type="NCBI Taxonomy" id="241478"/>
    <lineage>
        <taxon>Eukaryota</taxon>
        <taxon>Metazoa</taxon>
        <taxon>Ecdysozoa</taxon>
        <taxon>Nematoda</taxon>
        <taxon>Enoplea</taxon>
        <taxon>Dorylaimia</taxon>
        <taxon>Dioctophymatida</taxon>
        <taxon>Dioctophymatoidea</taxon>
        <taxon>Soboliphymatidae</taxon>
        <taxon>Soboliphyme</taxon>
    </lineage>
</organism>
<sequence>MLQLSKHYLNEPPSYYGPFNHCILIAGAASEQLALSRNHSTFALGLRQGCVLSPILFVLYMDRIFKSCQGDEGIGVGDVKSRRLLFEDDLILPAFSEIDLQCSMEKFVVECDVTGMRVSAFKTKGSVLSRSLARWSLQINGEAVEQVEKFKYLRVVFITDGKFEELIDRRME</sequence>
<dbReference type="WBParaSite" id="SBAD_0000598701-mRNA-1">
    <property type="protein sequence ID" value="SBAD_0000598701-mRNA-1"/>
    <property type="gene ID" value="SBAD_0000598701"/>
</dbReference>
<reference evidence="2 3" key="2">
    <citation type="submission" date="2018-11" db="EMBL/GenBank/DDBJ databases">
        <authorList>
            <consortium name="Pathogen Informatics"/>
        </authorList>
    </citation>
    <scope>NUCLEOTIDE SEQUENCE [LARGE SCALE GENOMIC DNA]</scope>
</reference>